<keyword evidence="4" id="KW-1185">Reference proteome</keyword>
<feature type="domain" description="Alpha-L-rhamnosidase C-terminal" evidence="2">
    <location>
        <begin position="110"/>
        <end position="179"/>
    </location>
</feature>
<dbReference type="Gene3D" id="2.60.420.10">
    <property type="entry name" value="Maltose phosphorylase, domain 3"/>
    <property type="match status" value="1"/>
</dbReference>
<dbReference type="OrthoDB" id="10036721at2759"/>
<accession>A0A4Q4TV76</accession>
<evidence type="ECO:0000259" key="2">
    <source>
        <dbReference type="Pfam" id="PF17390"/>
    </source>
</evidence>
<dbReference type="Gene3D" id="1.50.10.10">
    <property type="match status" value="1"/>
</dbReference>
<evidence type="ECO:0000256" key="1">
    <source>
        <dbReference type="SAM" id="MobiDB-lite"/>
    </source>
</evidence>
<protein>
    <recommendedName>
        <fullName evidence="2">Alpha-L-rhamnosidase C-terminal domain-containing protein</fullName>
    </recommendedName>
</protein>
<dbReference type="Proteomes" id="UP000293360">
    <property type="component" value="Unassembled WGS sequence"/>
</dbReference>
<gene>
    <name evidence="3" type="ORF">DL764_000888</name>
</gene>
<evidence type="ECO:0000313" key="3">
    <source>
        <dbReference type="EMBL" id="RYP10097.1"/>
    </source>
</evidence>
<dbReference type="InterPro" id="IPR012341">
    <property type="entry name" value="6hp_glycosidase-like_sf"/>
</dbReference>
<dbReference type="PANTHER" id="PTHR34987">
    <property type="entry name" value="C, PUTATIVE (AFU_ORTHOLOGUE AFUA_3G02880)-RELATED"/>
    <property type="match status" value="1"/>
</dbReference>
<dbReference type="Pfam" id="PF17390">
    <property type="entry name" value="Bac_rhamnosid_C"/>
    <property type="match status" value="1"/>
</dbReference>
<dbReference type="GO" id="GO:0005975">
    <property type="term" value="P:carbohydrate metabolic process"/>
    <property type="evidence" value="ECO:0007669"/>
    <property type="project" value="InterPro"/>
</dbReference>
<name>A0A4Q4TV76_9PEZI</name>
<evidence type="ECO:0000313" key="4">
    <source>
        <dbReference type="Proteomes" id="UP000293360"/>
    </source>
</evidence>
<sequence>MSYTTESCTDLFRVNDTEPPRGFSESSLEKLRIHDGPKRDRDPYMGDLPVSALASYLAHNVQEAPRNVVEDLAQHQRSDSWIPPAIVTMGLNSWRTPYGVTPLLSTYVLGVKPLRPVSKEWIVKPVPEDVQWAREDPNPYGPLKVSWERSGAGGDMEVHAHALEGTDGTVSVPAARNDAEGRRALVEWDTRYR</sequence>
<dbReference type="PANTHER" id="PTHR34987:SF4">
    <property type="entry name" value="ALPHA-L-RHAMNOSIDASE C-TERMINAL DOMAIN-CONTAINING PROTEIN"/>
    <property type="match status" value="1"/>
</dbReference>
<dbReference type="InterPro" id="IPR035398">
    <property type="entry name" value="Bac_rhamnosid_C"/>
</dbReference>
<dbReference type="STRING" id="155417.A0A4Q4TV76"/>
<comment type="caution">
    <text evidence="3">The sequence shown here is derived from an EMBL/GenBank/DDBJ whole genome shotgun (WGS) entry which is preliminary data.</text>
</comment>
<feature type="region of interest" description="Disordered" evidence="1">
    <location>
        <begin position="1"/>
        <end position="28"/>
    </location>
</feature>
<proteinExistence type="predicted"/>
<dbReference type="AlphaFoldDB" id="A0A4Q4TV76"/>
<reference evidence="3 4" key="1">
    <citation type="submission" date="2018-06" db="EMBL/GenBank/DDBJ databases">
        <title>Complete Genomes of Monosporascus.</title>
        <authorList>
            <person name="Robinson A.J."/>
            <person name="Natvig D.O."/>
        </authorList>
    </citation>
    <scope>NUCLEOTIDE SEQUENCE [LARGE SCALE GENOMIC DNA]</scope>
    <source>
        <strain evidence="3 4">CBS 110550</strain>
    </source>
</reference>
<organism evidence="3 4">
    <name type="scientific">Monosporascus ibericus</name>
    <dbReference type="NCBI Taxonomy" id="155417"/>
    <lineage>
        <taxon>Eukaryota</taxon>
        <taxon>Fungi</taxon>
        <taxon>Dikarya</taxon>
        <taxon>Ascomycota</taxon>
        <taxon>Pezizomycotina</taxon>
        <taxon>Sordariomycetes</taxon>
        <taxon>Xylariomycetidae</taxon>
        <taxon>Xylariales</taxon>
        <taxon>Xylariales incertae sedis</taxon>
        <taxon>Monosporascus</taxon>
    </lineage>
</organism>
<dbReference type="EMBL" id="QJNU01000023">
    <property type="protein sequence ID" value="RYP10097.1"/>
    <property type="molecule type" value="Genomic_DNA"/>
</dbReference>